<keyword evidence="2" id="KW-0560">Oxidoreductase</keyword>
<feature type="transmembrane region" description="Helical" evidence="4">
    <location>
        <begin position="42"/>
        <end position="63"/>
    </location>
</feature>
<protein>
    <submittedName>
        <fullName evidence="6">Retinol dehydrogenase 14-like</fullName>
    </submittedName>
</protein>
<dbReference type="InterPro" id="IPR036291">
    <property type="entry name" value="NAD(P)-bd_dom_sf"/>
</dbReference>
<reference evidence="6" key="1">
    <citation type="submission" date="2025-08" db="UniProtKB">
        <authorList>
            <consortium name="RefSeq"/>
        </authorList>
    </citation>
    <scope>IDENTIFICATION</scope>
    <source>
        <tissue evidence="6">Sperm</tissue>
    </source>
</reference>
<gene>
    <name evidence="6" type="primary">LOC116948414</name>
</gene>
<name>A0AAJ7TQ21_PETMA</name>
<dbReference type="PANTHER" id="PTHR43157:SF72">
    <property type="entry name" value="RETINOL DEHYDROGENASE 14"/>
    <property type="match status" value="1"/>
</dbReference>
<dbReference type="SUPFAM" id="SSF51735">
    <property type="entry name" value="NAD(P)-binding Rossmann-fold domains"/>
    <property type="match status" value="1"/>
</dbReference>
<evidence type="ECO:0000313" key="6">
    <source>
        <dbReference type="RefSeq" id="XP_032820950.1"/>
    </source>
</evidence>
<dbReference type="AlphaFoldDB" id="A0AAJ7TQ21"/>
<dbReference type="Proteomes" id="UP001318040">
    <property type="component" value="Chromosome 33"/>
</dbReference>
<dbReference type="CTD" id="57665"/>
<keyword evidence="4" id="KW-0812">Transmembrane</keyword>
<accession>A0AAJ7TQ21</accession>
<evidence type="ECO:0000256" key="4">
    <source>
        <dbReference type="SAM" id="Phobius"/>
    </source>
</evidence>
<dbReference type="Pfam" id="PF00106">
    <property type="entry name" value="adh_short"/>
    <property type="match status" value="1"/>
</dbReference>
<dbReference type="GO" id="GO:0016491">
    <property type="term" value="F:oxidoreductase activity"/>
    <property type="evidence" value="ECO:0007669"/>
    <property type="project" value="UniProtKB-KW"/>
</dbReference>
<evidence type="ECO:0000313" key="5">
    <source>
        <dbReference type="Proteomes" id="UP001318040"/>
    </source>
</evidence>
<proteinExistence type="inferred from homology"/>
<dbReference type="PANTHER" id="PTHR43157">
    <property type="entry name" value="PHOSPHATIDYLINOSITOL-GLYCAN BIOSYNTHESIS CLASS F PROTEIN-RELATED"/>
    <property type="match status" value="1"/>
</dbReference>
<evidence type="ECO:0000256" key="2">
    <source>
        <dbReference type="ARBA" id="ARBA00023002"/>
    </source>
</evidence>
<dbReference type="RefSeq" id="XP_032820950.1">
    <property type="nucleotide sequence ID" value="XM_032965059.1"/>
</dbReference>
<feature type="region of interest" description="Disordered" evidence="3">
    <location>
        <begin position="362"/>
        <end position="400"/>
    </location>
</feature>
<feature type="compositionally biased region" description="Basic and acidic residues" evidence="3">
    <location>
        <begin position="383"/>
        <end position="400"/>
    </location>
</feature>
<sequence length="400" mass="42595">MVMTTKNESAYGPKPAWPPGDAHAQTADAGPVELTRDMGPGIQALAGTAGCGLLLLVVLLAAARRRLHGRPSPLALAACSMRGKTVVVTGANCGLGRATTLALARLGARVILAVRDSARGEEAAVELRRELGSEEAELVVRELDLASLASVRRFCARLEREEERLDVLVNNAGVFRCPYALTEDGFETQFGVNHLGHFLLTALLLPLLGRSAPSRVVVVSSALYKQGRINFDDLASERSYDPAAAYGRSKLANVMFARELARRLRGQGVTANALHPGVVRTNLGRHVSMPALARPLFNLLAWAAFRTPEQGARTAVFLAASPDVADVSGAYFGDCRQEELLPVATDDAVAAKLWEVSERLVGLRSGGPDGIPLAPSVPDSEPEERPHRGDPQRGDAKTAP</sequence>
<dbReference type="PRINTS" id="PR00081">
    <property type="entry name" value="GDHRDH"/>
</dbReference>
<comment type="similarity">
    <text evidence="1">Belongs to the short-chain dehydrogenases/reductases (SDR) family.</text>
</comment>
<keyword evidence="5" id="KW-1185">Reference proteome</keyword>
<keyword evidence="4" id="KW-1133">Transmembrane helix</keyword>
<organism evidence="5 6">
    <name type="scientific">Petromyzon marinus</name>
    <name type="common">Sea lamprey</name>
    <dbReference type="NCBI Taxonomy" id="7757"/>
    <lineage>
        <taxon>Eukaryota</taxon>
        <taxon>Metazoa</taxon>
        <taxon>Chordata</taxon>
        <taxon>Craniata</taxon>
        <taxon>Vertebrata</taxon>
        <taxon>Cyclostomata</taxon>
        <taxon>Hyperoartia</taxon>
        <taxon>Petromyzontiformes</taxon>
        <taxon>Petromyzontidae</taxon>
        <taxon>Petromyzon</taxon>
    </lineage>
</organism>
<evidence type="ECO:0000256" key="1">
    <source>
        <dbReference type="ARBA" id="ARBA00006484"/>
    </source>
</evidence>
<dbReference type="Gene3D" id="3.40.50.720">
    <property type="entry name" value="NAD(P)-binding Rossmann-like Domain"/>
    <property type="match status" value="1"/>
</dbReference>
<dbReference type="KEGG" id="pmrn:116948414"/>
<dbReference type="InterPro" id="IPR002347">
    <property type="entry name" value="SDR_fam"/>
</dbReference>
<feature type="region of interest" description="Disordered" evidence="3">
    <location>
        <begin position="1"/>
        <end position="26"/>
    </location>
</feature>
<evidence type="ECO:0000256" key="3">
    <source>
        <dbReference type="SAM" id="MobiDB-lite"/>
    </source>
</evidence>
<keyword evidence="4" id="KW-0472">Membrane</keyword>